<feature type="region of interest" description="Disordered" evidence="2">
    <location>
        <begin position="1000"/>
        <end position="1025"/>
    </location>
</feature>
<evidence type="ECO:0000313" key="4">
    <source>
        <dbReference type="EMBL" id="OQD80884.1"/>
    </source>
</evidence>
<protein>
    <recommendedName>
        <fullName evidence="3">RRM domain-containing protein</fullName>
    </recommendedName>
</protein>
<feature type="region of interest" description="Disordered" evidence="2">
    <location>
        <begin position="262"/>
        <end position="329"/>
    </location>
</feature>
<feature type="compositionally biased region" description="Low complexity" evidence="2">
    <location>
        <begin position="534"/>
        <end position="546"/>
    </location>
</feature>
<organism evidence="4 5">
    <name type="scientific">Penicillium antarcticum</name>
    <dbReference type="NCBI Taxonomy" id="416450"/>
    <lineage>
        <taxon>Eukaryota</taxon>
        <taxon>Fungi</taxon>
        <taxon>Dikarya</taxon>
        <taxon>Ascomycota</taxon>
        <taxon>Pezizomycotina</taxon>
        <taxon>Eurotiomycetes</taxon>
        <taxon>Eurotiomycetidae</taxon>
        <taxon>Eurotiales</taxon>
        <taxon>Aspergillaceae</taxon>
        <taxon>Penicillium</taxon>
    </lineage>
</organism>
<dbReference type="CDD" id="cd00590">
    <property type="entry name" value="RRM_SF"/>
    <property type="match status" value="1"/>
</dbReference>
<dbReference type="PROSITE" id="PS50102">
    <property type="entry name" value="RRM"/>
    <property type="match status" value="1"/>
</dbReference>
<comment type="caution">
    <text evidence="4">The sequence shown here is derived from an EMBL/GenBank/DDBJ whole genome shotgun (WGS) entry which is preliminary data.</text>
</comment>
<dbReference type="InterPro" id="IPR035979">
    <property type="entry name" value="RBD_domain_sf"/>
</dbReference>
<name>A0A1V6PV13_9EURO</name>
<feature type="compositionally biased region" description="Low complexity" evidence="2">
    <location>
        <begin position="709"/>
        <end position="735"/>
    </location>
</feature>
<dbReference type="InterPro" id="IPR000504">
    <property type="entry name" value="RRM_dom"/>
</dbReference>
<evidence type="ECO:0000256" key="1">
    <source>
        <dbReference type="PROSITE-ProRule" id="PRU00176"/>
    </source>
</evidence>
<dbReference type="GO" id="GO:0003723">
    <property type="term" value="F:RNA binding"/>
    <property type="evidence" value="ECO:0007669"/>
    <property type="project" value="UniProtKB-UniRule"/>
</dbReference>
<evidence type="ECO:0000259" key="3">
    <source>
        <dbReference type="PROSITE" id="PS50102"/>
    </source>
</evidence>
<dbReference type="AlphaFoldDB" id="A0A1V6PV13"/>
<dbReference type="Pfam" id="PF00076">
    <property type="entry name" value="RRM_1"/>
    <property type="match status" value="1"/>
</dbReference>
<feature type="domain" description="RRM" evidence="3">
    <location>
        <begin position="103"/>
        <end position="181"/>
    </location>
</feature>
<evidence type="ECO:0000313" key="5">
    <source>
        <dbReference type="Proteomes" id="UP000191672"/>
    </source>
</evidence>
<feature type="compositionally biased region" description="Low complexity" evidence="2">
    <location>
        <begin position="748"/>
        <end position="769"/>
    </location>
</feature>
<feature type="compositionally biased region" description="Basic and acidic residues" evidence="2">
    <location>
        <begin position="38"/>
        <end position="54"/>
    </location>
</feature>
<dbReference type="Gene3D" id="3.30.70.330">
    <property type="match status" value="1"/>
</dbReference>
<dbReference type="InterPro" id="IPR012677">
    <property type="entry name" value="Nucleotide-bd_a/b_plait_sf"/>
</dbReference>
<dbReference type="SUPFAM" id="SSF54928">
    <property type="entry name" value="RNA-binding domain, RBD"/>
    <property type="match status" value="1"/>
</dbReference>
<dbReference type="SMART" id="SM00360">
    <property type="entry name" value="RRM"/>
    <property type="match status" value="1"/>
</dbReference>
<feature type="region of interest" description="Disordered" evidence="2">
    <location>
        <begin position="26"/>
        <end position="80"/>
    </location>
</feature>
<keyword evidence="1" id="KW-0694">RNA-binding</keyword>
<dbReference type="EMBL" id="MDYN01000031">
    <property type="protein sequence ID" value="OQD80884.1"/>
    <property type="molecule type" value="Genomic_DNA"/>
</dbReference>
<feature type="region of interest" description="Disordered" evidence="2">
    <location>
        <begin position="702"/>
        <end position="791"/>
    </location>
</feature>
<feature type="region of interest" description="Disordered" evidence="2">
    <location>
        <begin position="806"/>
        <end position="937"/>
    </location>
</feature>
<dbReference type="STRING" id="416450.A0A1V6PV13"/>
<feature type="compositionally biased region" description="Polar residues" evidence="2">
    <location>
        <begin position="262"/>
        <end position="272"/>
    </location>
</feature>
<gene>
    <name evidence="4" type="ORF">PENANT_c031G07483</name>
</gene>
<feature type="compositionally biased region" description="Basic and acidic residues" evidence="2">
    <location>
        <begin position="862"/>
        <end position="878"/>
    </location>
</feature>
<feature type="compositionally biased region" description="Low complexity" evidence="2">
    <location>
        <begin position="833"/>
        <end position="848"/>
    </location>
</feature>
<dbReference type="OrthoDB" id="410044at2759"/>
<feature type="compositionally biased region" description="Basic and acidic residues" evidence="2">
    <location>
        <begin position="890"/>
        <end position="901"/>
    </location>
</feature>
<feature type="compositionally biased region" description="Polar residues" evidence="2">
    <location>
        <begin position="312"/>
        <end position="329"/>
    </location>
</feature>
<sequence>MAMEHISTDAMTPESSDCGSELVITENALDAPKNGIKPVERVPRDHGTPDRFTPDHSTNGHKTPDSHTRSNGSAYQPRYPRRVDRTNQVITAKNAQGFFDRSCSIFVGNISTKIELAKAEEGLIKTFSQFGRCWVKVKEGRQKALPGAFVVFDNPESAQKVIEHPGIVLEGRTLRVEAANCKRSAIIGHHSGEPITESDIAFALNSNTWGSIEKFTIEQSFDSGEPFVVARVTFAFLGDYEEAIKGHSDDTFYLRPIMESQGNQARRASNQMAPRGQRYNSNSNGYNNRPRGGRQFPPRGCNARNTYGGGNRFSNGYGNHQNFNGPASPNGYNGQGFANNEPPAGFPVNNFPNNVFPGHSYSNSGGFHQSQPANFQGYPNQGFPAPGPFPAAQPMIFNPQMQFQEGPPAPYFTNESFPPVYPFIAPNQPGFPPQALPQHMSQHIQLANMGSVPGTYMPPITTGPLIVSSQPIHDIQPHHHAPPYYPDSYMADNEYNGMQNDWYSPPDGYGFQHEYTQSQPIRNLPDLHRLVTGSRRSSSDSTTPSTPKEKGCERPRRQGPIIDTEIPRLIPVHDGDDGSSDLPPSQSGHTESEIITVEPLDEEKEDDMQTAVSEPIQSSRVTVVEVSAQDEEETPENSKPADKIKQLPTAAPKVEQVADWRGRIVRRSITPVRHEFKLMPIIPLHANRAAYEEEKAAILKPATTDSLNSTPTKTSAKSEASASNTINTPTKKTTNVEAFLSTTNTKTPAAKSPTSKAGSSASAATKTPTQPESKNVVALETPTEAEPLRSFPKYSATAGSWRLATPASMNHSSKSVPAPKLPSATTNIESQDLPAPKLPAAAEPGGKPFSSLPNKPPVPALARDHTKDKEQAQEDVKGKGKAPVTDQDNIDGKGKALKTEQEEPYEDTEGAAKAEVAENSSEPTLKTEEEPHDEEELRLEEELQMEALIRERFAKRAPLPQEFMPKEYGMEEMVMGFATGLEIDKEVVWLLAFIMEMEDEQRKKHANPDYASEEDACEQAPPSRL</sequence>
<reference evidence="5" key="1">
    <citation type="journal article" date="2017" name="Nat. Microbiol.">
        <title>Global analysis of biosynthetic gene clusters reveals vast potential of secondary metabolite production in Penicillium species.</title>
        <authorList>
            <person name="Nielsen J.C."/>
            <person name="Grijseels S."/>
            <person name="Prigent S."/>
            <person name="Ji B."/>
            <person name="Dainat J."/>
            <person name="Nielsen K.F."/>
            <person name="Frisvad J.C."/>
            <person name="Workman M."/>
            <person name="Nielsen J."/>
        </authorList>
    </citation>
    <scope>NUCLEOTIDE SEQUENCE [LARGE SCALE GENOMIC DNA]</scope>
    <source>
        <strain evidence="5">IBT 31811</strain>
    </source>
</reference>
<feature type="compositionally biased region" description="Low complexity" evidence="2">
    <location>
        <begin position="276"/>
        <end position="300"/>
    </location>
</feature>
<feature type="compositionally biased region" description="Basic and acidic residues" evidence="2">
    <location>
        <begin position="547"/>
        <end position="556"/>
    </location>
</feature>
<feature type="region of interest" description="Disordered" evidence="2">
    <location>
        <begin position="532"/>
        <end position="605"/>
    </location>
</feature>
<proteinExistence type="predicted"/>
<evidence type="ECO:0000256" key="2">
    <source>
        <dbReference type="SAM" id="MobiDB-lite"/>
    </source>
</evidence>
<accession>A0A1V6PV13</accession>
<keyword evidence="5" id="KW-1185">Reference proteome</keyword>
<dbReference type="Proteomes" id="UP000191672">
    <property type="component" value="Unassembled WGS sequence"/>
</dbReference>